<evidence type="ECO:0000256" key="4">
    <source>
        <dbReference type="ARBA" id="ARBA00022898"/>
    </source>
</evidence>
<evidence type="ECO:0000256" key="2">
    <source>
        <dbReference type="ARBA" id="ARBA00022576"/>
    </source>
</evidence>
<evidence type="ECO:0000313" key="10">
    <source>
        <dbReference type="Proteomes" id="UP000283568"/>
    </source>
</evidence>
<accession>A0A2D0IM67</accession>
<dbReference type="OrthoDB" id="9813612at2"/>
<dbReference type="Pfam" id="PF00155">
    <property type="entry name" value="Aminotran_1_2"/>
    <property type="match status" value="1"/>
</dbReference>
<dbReference type="InterPro" id="IPR004838">
    <property type="entry name" value="NHTrfase_class1_PyrdxlP-BS"/>
</dbReference>
<dbReference type="InterPro" id="IPR015422">
    <property type="entry name" value="PyrdxlP-dep_Trfase_small"/>
</dbReference>
<evidence type="ECO:0000256" key="3">
    <source>
        <dbReference type="ARBA" id="ARBA00022679"/>
    </source>
</evidence>
<dbReference type="InterPro" id="IPR004839">
    <property type="entry name" value="Aminotransferase_I/II_large"/>
</dbReference>
<dbReference type="Proteomes" id="UP000283568">
    <property type="component" value="Unassembled WGS sequence"/>
</dbReference>
<evidence type="ECO:0000313" key="8">
    <source>
        <dbReference type="EMBL" id="RKE92595.1"/>
    </source>
</evidence>
<dbReference type="InterPro" id="IPR015421">
    <property type="entry name" value="PyrdxlP-dep_Trfase_major"/>
</dbReference>
<dbReference type="InterPro" id="IPR015424">
    <property type="entry name" value="PyrdxlP-dep_Trfase"/>
</dbReference>
<comment type="caution">
    <text evidence="7">The sequence shown here is derived from an EMBL/GenBank/DDBJ whole genome shotgun (WGS) entry which is preliminary data.</text>
</comment>
<keyword evidence="2 5" id="KW-0032">Aminotransferase</keyword>
<reference evidence="7 9" key="1">
    <citation type="journal article" date="2017" name="Nat. Microbiol.">
        <title>Natural product diversity associated with the nematode symbionts Photorhabdus and Xenorhabdus.</title>
        <authorList>
            <person name="Tobias N.J."/>
            <person name="Wolff H."/>
            <person name="Djahanschiri B."/>
            <person name="Grundmann F."/>
            <person name="Kronenwerth M."/>
            <person name="Shi Y.M."/>
            <person name="Simonyi S."/>
            <person name="Grun P."/>
            <person name="Shapiro-Ilan D."/>
            <person name="Pidot S.J."/>
            <person name="Stinear T.P."/>
            <person name="Ebersberger I."/>
            <person name="Bode H.B."/>
        </authorList>
    </citation>
    <scope>NUCLEOTIDE SEQUENCE [LARGE SCALE GENOMIC DNA]</scope>
    <source>
        <strain evidence="7 9">DSM 16337</strain>
    </source>
</reference>
<protein>
    <recommendedName>
        <fullName evidence="5">Aminotransferase</fullName>
        <ecNumber evidence="5">2.6.1.-</ecNumber>
    </recommendedName>
</protein>
<dbReference type="CDD" id="cd00609">
    <property type="entry name" value="AAT_like"/>
    <property type="match status" value="1"/>
</dbReference>
<dbReference type="AlphaFoldDB" id="A0A2D0IM67"/>
<comment type="similarity">
    <text evidence="5">Belongs to the class-I pyridoxal-phosphate-dependent aminotransferase family.</text>
</comment>
<dbReference type="Gene3D" id="3.40.640.10">
    <property type="entry name" value="Type I PLP-dependent aspartate aminotransferase-like (Major domain)"/>
    <property type="match status" value="1"/>
</dbReference>
<proteinExistence type="inferred from homology"/>
<dbReference type="GO" id="GO:0008483">
    <property type="term" value="F:transaminase activity"/>
    <property type="evidence" value="ECO:0007669"/>
    <property type="project" value="UniProtKB-KW"/>
</dbReference>
<name>A0A2D0IM67_9GAMM</name>
<keyword evidence="10" id="KW-1185">Reference proteome</keyword>
<dbReference type="GO" id="GO:0030170">
    <property type="term" value="F:pyridoxal phosphate binding"/>
    <property type="evidence" value="ECO:0007669"/>
    <property type="project" value="InterPro"/>
</dbReference>
<evidence type="ECO:0000256" key="5">
    <source>
        <dbReference type="RuleBase" id="RU000481"/>
    </source>
</evidence>
<dbReference type="InterPro" id="IPR050106">
    <property type="entry name" value="HistidinolP_aminotransfase"/>
</dbReference>
<dbReference type="EMBL" id="NIBT01000018">
    <property type="protein sequence ID" value="PHM22923.1"/>
    <property type="molecule type" value="Genomic_DNA"/>
</dbReference>
<evidence type="ECO:0000313" key="7">
    <source>
        <dbReference type="EMBL" id="PHM22923.1"/>
    </source>
</evidence>
<keyword evidence="3 5" id="KW-0808">Transferase</keyword>
<sequence>MNRIDLSKNESPFNNLNEISNDIFKVLPYLNRYPKDLNISNRLAEYHKINRDNIYIGNGAADVIFKILSTLDITSVTFSTPCFDGFKYMMNSLNLNENLIPLFENGSQDFNGLINSNSSDIVILCNPHNPTGELLSIPKIDVLLKCLPKNKYIILDEVYIDYANEHFDSLPLLKSYNNLIIVRSFSKSFGLAGLRIGYCIASKEIINLLENKTLPNNVNSISSVAACSALNNIHKIKSNIKNTITERNKLNNELIDLGFLVSDSQANFIWLHTGKKTCFYYNYLFDKGIEVKSYDDCGLRISVGSKEQNNYFLNVMKELVIIYPFNR</sequence>
<keyword evidence="4" id="KW-0663">Pyridoxal phosphate</keyword>
<gene>
    <name evidence="8" type="ORF">BDE27_0242</name>
    <name evidence="7" type="ORF">Xehl_03153</name>
</gene>
<dbReference type="PROSITE" id="PS00105">
    <property type="entry name" value="AA_TRANSFER_CLASS_1"/>
    <property type="match status" value="1"/>
</dbReference>
<dbReference type="EMBL" id="RAQI01000001">
    <property type="protein sequence ID" value="RKE92595.1"/>
    <property type="molecule type" value="Genomic_DNA"/>
</dbReference>
<evidence type="ECO:0000259" key="6">
    <source>
        <dbReference type="Pfam" id="PF00155"/>
    </source>
</evidence>
<comment type="cofactor">
    <cofactor evidence="5">
        <name>pyridoxal 5'-phosphate</name>
        <dbReference type="ChEBI" id="CHEBI:597326"/>
    </cofactor>
</comment>
<dbReference type="PANTHER" id="PTHR43643:SF3">
    <property type="entry name" value="HISTIDINOL-PHOSPHATE AMINOTRANSFERASE"/>
    <property type="match status" value="1"/>
</dbReference>
<evidence type="ECO:0000256" key="1">
    <source>
        <dbReference type="ARBA" id="ARBA00007970"/>
    </source>
</evidence>
<reference evidence="8 10" key="2">
    <citation type="submission" date="2018-09" db="EMBL/GenBank/DDBJ databases">
        <title>Genomic Encyclopedia of Archaeal and Bacterial Type Strains, Phase II (KMG-II): from individual species to whole genera.</title>
        <authorList>
            <person name="Goeker M."/>
        </authorList>
    </citation>
    <scope>NUCLEOTIDE SEQUENCE [LARGE SCALE GENOMIC DNA]</scope>
    <source>
        <strain evidence="8 10">DSM 16337</strain>
    </source>
</reference>
<dbReference type="Proteomes" id="UP000225605">
    <property type="component" value="Unassembled WGS sequence"/>
</dbReference>
<dbReference type="PANTHER" id="PTHR43643">
    <property type="entry name" value="HISTIDINOL-PHOSPHATE AMINOTRANSFERASE 2"/>
    <property type="match status" value="1"/>
</dbReference>
<comment type="similarity">
    <text evidence="1">Belongs to the class-II pyridoxal-phosphate-dependent aminotransferase family. Histidinol-phosphate aminotransferase subfamily.</text>
</comment>
<organism evidence="7 9">
    <name type="scientific">Xenorhabdus ehlersii</name>
    <dbReference type="NCBI Taxonomy" id="290111"/>
    <lineage>
        <taxon>Bacteria</taxon>
        <taxon>Pseudomonadati</taxon>
        <taxon>Pseudomonadota</taxon>
        <taxon>Gammaproteobacteria</taxon>
        <taxon>Enterobacterales</taxon>
        <taxon>Morganellaceae</taxon>
        <taxon>Xenorhabdus</taxon>
    </lineage>
</organism>
<dbReference type="RefSeq" id="WP_099133134.1">
    <property type="nucleotide sequence ID" value="NZ_CAWNOJ010000029.1"/>
</dbReference>
<dbReference type="Gene3D" id="3.90.1150.10">
    <property type="entry name" value="Aspartate Aminotransferase, domain 1"/>
    <property type="match status" value="1"/>
</dbReference>
<dbReference type="SUPFAM" id="SSF53383">
    <property type="entry name" value="PLP-dependent transferases"/>
    <property type="match status" value="1"/>
</dbReference>
<evidence type="ECO:0000313" key="9">
    <source>
        <dbReference type="Proteomes" id="UP000225605"/>
    </source>
</evidence>
<dbReference type="EC" id="2.6.1.-" evidence="5"/>
<feature type="domain" description="Aminotransferase class I/classII large" evidence="6">
    <location>
        <begin position="38"/>
        <end position="314"/>
    </location>
</feature>